<accession>A0A6J5P768</accession>
<evidence type="ECO:0000313" key="1">
    <source>
        <dbReference type="EMBL" id="CAB4167699.1"/>
    </source>
</evidence>
<organism evidence="1">
    <name type="scientific">uncultured Caudovirales phage</name>
    <dbReference type="NCBI Taxonomy" id="2100421"/>
    <lineage>
        <taxon>Viruses</taxon>
        <taxon>Duplodnaviria</taxon>
        <taxon>Heunggongvirae</taxon>
        <taxon>Uroviricota</taxon>
        <taxon>Caudoviricetes</taxon>
        <taxon>Peduoviridae</taxon>
        <taxon>Maltschvirus</taxon>
        <taxon>Maltschvirus maltsch</taxon>
    </lineage>
</organism>
<protein>
    <recommendedName>
        <fullName evidence="5">Cupin domain-containing protein</fullName>
    </recommendedName>
</protein>
<dbReference type="CDD" id="cd02208">
    <property type="entry name" value="cupin_RmlC-like"/>
    <property type="match status" value="1"/>
</dbReference>
<name>A0A6J5P768_9CAUD</name>
<evidence type="ECO:0000313" key="4">
    <source>
        <dbReference type="EMBL" id="CAB4223042.1"/>
    </source>
</evidence>
<dbReference type="EMBL" id="LR796815">
    <property type="protein sequence ID" value="CAB4167699.1"/>
    <property type="molecule type" value="Genomic_DNA"/>
</dbReference>
<evidence type="ECO:0000313" key="2">
    <source>
        <dbReference type="EMBL" id="CAB4170981.1"/>
    </source>
</evidence>
<dbReference type="EMBL" id="LR796944">
    <property type="protein sequence ID" value="CAB4176235.1"/>
    <property type="molecule type" value="Genomic_DNA"/>
</dbReference>
<evidence type="ECO:0000313" key="3">
    <source>
        <dbReference type="EMBL" id="CAB4176235.1"/>
    </source>
</evidence>
<dbReference type="SUPFAM" id="SSF51182">
    <property type="entry name" value="RmlC-like cupins"/>
    <property type="match status" value="1"/>
</dbReference>
<evidence type="ECO:0008006" key="5">
    <source>
        <dbReference type="Google" id="ProtNLM"/>
    </source>
</evidence>
<dbReference type="InterPro" id="IPR011051">
    <property type="entry name" value="RmlC_Cupin_sf"/>
</dbReference>
<dbReference type="Gene3D" id="2.60.120.10">
    <property type="entry name" value="Jelly Rolls"/>
    <property type="match status" value="1"/>
</dbReference>
<proteinExistence type="predicted"/>
<sequence>MNIEELQKDKTITELTINTEINQLVRSGDRKSNINEMGYFGNIWVRSHQFDKIGDSNGGGHKHKFDHVTLLAVGSVKVEVDNKKSKVFHAPTFIVIDKNTRHKFTALTDDVVYYCVFAVRDIDGEVEDIYNVEQNSLSGIPPDTPHYARLIDEDEALEILETLKQEI</sequence>
<gene>
    <name evidence="4" type="ORF">UFOVP1666_85</name>
    <name evidence="1" type="ORF">UFOVP867_40</name>
    <name evidence="2" type="ORF">UFOVP913_158</name>
    <name evidence="3" type="ORF">UFOVP993_14</name>
</gene>
<dbReference type="InterPro" id="IPR014710">
    <property type="entry name" value="RmlC-like_jellyroll"/>
</dbReference>
<dbReference type="EMBL" id="LR797534">
    <property type="protein sequence ID" value="CAB4223042.1"/>
    <property type="molecule type" value="Genomic_DNA"/>
</dbReference>
<reference evidence="1" key="1">
    <citation type="submission" date="2020-04" db="EMBL/GenBank/DDBJ databases">
        <authorList>
            <person name="Chiriac C."/>
            <person name="Salcher M."/>
            <person name="Ghai R."/>
            <person name="Kavagutti S V."/>
        </authorList>
    </citation>
    <scope>NUCLEOTIDE SEQUENCE</scope>
</reference>
<dbReference type="EMBL" id="LR796858">
    <property type="protein sequence ID" value="CAB4170981.1"/>
    <property type="molecule type" value="Genomic_DNA"/>
</dbReference>